<feature type="chain" id="PRO_5019183456" evidence="1">
    <location>
        <begin position="24"/>
        <end position="211"/>
    </location>
</feature>
<dbReference type="AlphaFoldDB" id="A0A415QJU5"/>
<accession>A0A415QJU5</accession>
<proteinExistence type="predicted"/>
<protein>
    <submittedName>
        <fullName evidence="2">Uncharacterized protein</fullName>
    </submittedName>
</protein>
<organism evidence="2 3">
    <name type="scientific">Butyricimonas virosa</name>
    <dbReference type="NCBI Taxonomy" id="544645"/>
    <lineage>
        <taxon>Bacteria</taxon>
        <taxon>Pseudomonadati</taxon>
        <taxon>Bacteroidota</taxon>
        <taxon>Bacteroidia</taxon>
        <taxon>Bacteroidales</taxon>
        <taxon>Odoribacteraceae</taxon>
        <taxon>Butyricimonas</taxon>
    </lineage>
</organism>
<evidence type="ECO:0000256" key="1">
    <source>
        <dbReference type="SAM" id="SignalP"/>
    </source>
</evidence>
<dbReference type="EMBL" id="QRPV01000007">
    <property type="protein sequence ID" value="RHM44017.1"/>
    <property type="molecule type" value="Genomic_DNA"/>
</dbReference>
<dbReference type="Proteomes" id="UP000286038">
    <property type="component" value="Unassembled WGS sequence"/>
</dbReference>
<reference evidence="2 3" key="1">
    <citation type="submission" date="2018-08" db="EMBL/GenBank/DDBJ databases">
        <title>A genome reference for cultivated species of the human gut microbiota.</title>
        <authorList>
            <person name="Zou Y."/>
            <person name="Xue W."/>
            <person name="Luo G."/>
        </authorList>
    </citation>
    <scope>NUCLEOTIDE SEQUENCE [LARGE SCALE GENOMIC DNA]</scope>
    <source>
        <strain evidence="2 3">AF34-33</strain>
    </source>
</reference>
<feature type="signal peptide" evidence="1">
    <location>
        <begin position="1"/>
        <end position="23"/>
    </location>
</feature>
<name>A0A415QJU5_9BACT</name>
<sequence length="211" mass="23724">MNKNDMKTIILLLFCCCMMSLHASPKTRETSSSLEKKILIITPEANVTSNYYSLDMIAEELNIGQDSVGSRLNGIVTESMAECDPIFVVLNGKSTVVEELLKNIKVVEQPEKVSVADLSGVSEQDFKNLIRETGVDYVLVINGYFLNKQEQPFNTIFHTISFSMYDKNKKSILTDTNSYNTIALNSCEKIKEASKKCTKRMVKNILKEVSK</sequence>
<evidence type="ECO:0000313" key="2">
    <source>
        <dbReference type="EMBL" id="RHM44017.1"/>
    </source>
</evidence>
<evidence type="ECO:0000313" key="3">
    <source>
        <dbReference type="Proteomes" id="UP000286038"/>
    </source>
</evidence>
<gene>
    <name evidence="2" type="ORF">DWZ68_08300</name>
</gene>
<comment type="caution">
    <text evidence="2">The sequence shown here is derived from an EMBL/GenBank/DDBJ whole genome shotgun (WGS) entry which is preliminary data.</text>
</comment>
<keyword evidence="1" id="KW-0732">Signal</keyword>